<dbReference type="OrthoDB" id="408631at2759"/>
<dbReference type="SUPFAM" id="SSF53474">
    <property type="entry name" value="alpha/beta-Hydrolases"/>
    <property type="match status" value="1"/>
</dbReference>
<evidence type="ECO:0000313" key="5">
    <source>
        <dbReference type="EMBL" id="VDK44231.1"/>
    </source>
</evidence>
<dbReference type="GO" id="GO:0016020">
    <property type="term" value="C:membrane"/>
    <property type="evidence" value="ECO:0007669"/>
    <property type="project" value="InterPro"/>
</dbReference>
<dbReference type="InterPro" id="IPR002168">
    <property type="entry name" value="Lipase_GDXG_HIS_AS"/>
</dbReference>
<evidence type="ECO:0000256" key="1">
    <source>
        <dbReference type="ARBA" id="ARBA00010515"/>
    </source>
</evidence>
<dbReference type="AlphaFoldDB" id="A0A158PNB4"/>
<evidence type="ECO:0000259" key="4">
    <source>
        <dbReference type="Pfam" id="PF07859"/>
    </source>
</evidence>
<comment type="similarity">
    <text evidence="1">Belongs to the 'GDXG' lipolytic enzyme family.</text>
</comment>
<keyword evidence="2" id="KW-0378">Hydrolase</keyword>
<proteinExistence type="inferred from homology"/>
<dbReference type="PANTHER" id="PTHR48081:SF32">
    <property type="entry name" value="ALPHA_BETA HYDROLASE FOLD-3 DOMAIN-CONTAINING PROTEIN"/>
    <property type="match status" value="1"/>
</dbReference>
<organism evidence="7">
    <name type="scientific">Anisakis simplex</name>
    <name type="common">Herring worm</name>
    <dbReference type="NCBI Taxonomy" id="6269"/>
    <lineage>
        <taxon>Eukaryota</taxon>
        <taxon>Metazoa</taxon>
        <taxon>Ecdysozoa</taxon>
        <taxon>Nematoda</taxon>
        <taxon>Chromadorea</taxon>
        <taxon>Rhabditida</taxon>
        <taxon>Spirurina</taxon>
        <taxon>Ascaridomorpha</taxon>
        <taxon>Ascaridoidea</taxon>
        <taxon>Anisakidae</taxon>
        <taxon>Anisakis</taxon>
        <taxon>Anisakis simplex complex</taxon>
    </lineage>
</organism>
<dbReference type="Pfam" id="PF07859">
    <property type="entry name" value="Abhydrolase_3"/>
    <property type="match status" value="2"/>
</dbReference>
<dbReference type="EMBL" id="UYRR01031036">
    <property type="protein sequence ID" value="VDK44231.1"/>
    <property type="molecule type" value="Genomic_DNA"/>
</dbReference>
<dbReference type="PROSITE" id="PS01173">
    <property type="entry name" value="LIPASE_GDXG_HIS"/>
    <property type="match status" value="1"/>
</dbReference>
<evidence type="ECO:0000313" key="7">
    <source>
        <dbReference type="WBParaSite" id="ASIM_0001148801-mRNA-1"/>
    </source>
</evidence>
<name>A0A158PNB4_ANISI</name>
<feature type="active site" evidence="3">
    <location>
        <position position="374"/>
    </location>
</feature>
<feature type="active site" evidence="3">
    <location>
        <position position="344"/>
    </location>
</feature>
<dbReference type="InterPro" id="IPR013094">
    <property type="entry name" value="AB_hydrolase_3"/>
</dbReference>
<gene>
    <name evidence="5" type="ORF">ASIM_LOCUS11046</name>
</gene>
<feature type="domain" description="Alpha/beta hydrolase fold-3" evidence="4">
    <location>
        <begin position="106"/>
        <end position="276"/>
    </location>
</feature>
<evidence type="ECO:0000313" key="6">
    <source>
        <dbReference type="Proteomes" id="UP000267096"/>
    </source>
</evidence>
<reference evidence="7" key="1">
    <citation type="submission" date="2016-04" db="UniProtKB">
        <authorList>
            <consortium name="WormBaseParasite"/>
        </authorList>
    </citation>
    <scope>IDENTIFICATION</scope>
</reference>
<dbReference type="InterPro" id="IPR017157">
    <property type="entry name" value="Arylacetamide_deacetylase"/>
</dbReference>
<dbReference type="Gene3D" id="3.40.50.1820">
    <property type="entry name" value="alpha/beta hydrolase"/>
    <property type="match status" value="1"/>
</dbReference>
<dbReference type="PANTHER" id="PTHR48081">
    <property type="entry name" value="AB HYDROLASE SUPERFAMILY PROTEIN C4A8.06C"/>
    <property type="match status" value="1"/>
</dbReference>
<dbReference type="InterPro" id="IPR029058">
    <property type="entry name" value="AB_hydrolase_fold"/>
</dbReference>
<sequence>MVLIYAYTIYRPLPIDFTDNPYDKTVFHVIELFLRLSVIYPTRIFCGDDVYCEVGWSRWVIDSSSWLISSLTIFDDAQLTIKTEYFNSIRARIYRPKTNNIQLSAVLYVHGGGFVMGNIEAFDSLAKRLAIDANTVVVSIDYRLAPEYAFPSALDDVENAVVYLLKHAYKVFGIDRSRVAIMGDSAGGGLVASLTQRLRERNDVHPLKAQVLLYPLLQMGNMRTPSYQHYHHVLRGRGFLEPRAVALYYLAYTGIDLRHESELIHSTLQNAHLSSLDRKIVDRFVDIDQLPHSFKTSYNFSSFSFNEEASHLLSPFIFNPDFMPLIQSNLSSLPQALVVTCQHDILRDEGVIYAKRLSQAGVPTTWKHLETGFHGLFNFHSTMITASRALSYVTEWLRNNV</sequence>
<dbReference type="WBParaSite" id="ASIM_0001148801-mRNA-1">
    <property type="protein sequence ID" value="ASIM_0001148801-mRNA-1"/>
    <property type="gene ID" value="ASIM_0001148801"/>
</dbReference>
<accession>A0A158PNB4</accession>
<dbReference type="Proteomes" id="UP000267096">
    <property type="component" value="Unassembled WGS sequence"/>
</dbReference>
<dbReference type="PIRSF" id="PIRSF037251">
    <property type="entry name" value="Arylacetamide_deacetylase"/>
    <property type="match status" value="1"/>
</dbReference>
<feature type="domain" description="Alpha/beta hydrolase fold-3" evidence="4">
    <location>
        <begin position="319"/>
        <end position="377"/>
    </location>
</feature>
<keyword evidence="6" id="KW-1185">Reference proteome</keyword>
<evidence type="ECO:0000256" key="2">
    <source>
        <dbReference type="ARBA" id="ARBA00022801"/>
    </source>
</evidence>
<dbReference type="ESTHER" id="anisi-a0a158pnb4">
    <property type="family name" value="Arylacetamide_deacetylase"/>
</dbReference>
<reference evidence="5 6" key="2">
    <citation type="submission" date="2018-11" db="EMBL/GenBank/DDBJ databases">
        <authorList>
            <consortium name="Pathogen Informatics"/>
        </authorList>
    </citation>
    <scope>NUCLEOTIDE SEQUENCE [LARGE SCALE GENOMIC DNA]</scope>
</reference>
<evidence type="ECO:0000256" key="3">
    <source>
        <dbReference type="PIRSR" id="PIRSR037251-1"/>
    </source>
</evidence>
<dbReference type="GO" id="GO:0052689">
    <property type="term" value="F:carboxylic ester hydrolase activity"/>
    <property type="evidence" value="ECO:0007669"/>
    <property type="project" value="InterPro"/>
</dbReference>
<protein>
    <submittedName>
        <fullName evidence="7">Arylacetamide deacetylase</fullName>
    </submittedName>
</protein>
<feature type="active site" evidence="3">
    <location>
        <position position="185"/>
    </location>
</feature>
<dbReference type="InterPro" id="IPR050300">
    <property type="entry name" value="GDXG_lipolytic_enzyme"/>
</dbReference>